<reference evidence="3" key="1">
    <citation type="submission" date="2020-09" db="EMBL/GenBank/DDBJ databases">
        <title>Rhizobia associated with sainfoin plants.</title>
        <authorList>
            <person name="Asharfi S."/>
            <person name="Kuzmanovic N."/>
            <person name="Bunk B."/>
            <person name="Sproeer C."/>
            <person name="Becker M."/>
            <person name="Thuenen T."/>
        </authorList>
    </citation>
    <scope>NUCLEOTIDE SEQUENCE</scope>
    <source>
        <strain evidence="3">OM4</strain>
    </source>
</reference>
<keyword evidence="4" id="KW-1185">Reference proteome</keyword>
<evidence type="ECO:0000259" key="2">
    <source>
        <dbReference type="Pfam" id="PF03807"/>
    </source>
</evidence>
<dbReference type="PANTHER" id="PTHR11645:SF13">
    <property type="entry name" value="PYRROLINE-5-CARBOXYLATE REDUCTASE CATALYTIC N-TERMINAL DOMAIN-CONTAINING PROTEIN"/>
    <property type="match status" value="1"/>
</dbReference>
<dbReference type="PANTHER" id="PTHR11645">
    <property type="entry name" value="PYRROLINE-5-CARBOXYLATE REDUCTASE"/>
    <property type="match status" value="1"/>
</dbReference>
<comment type="similarity">
    <text evidence="1">Belongs to the pyrroline-5-carboxylate reductase family.</text>
</comment>
<feature type="domain" description="Pyrroline-5-carboxylate reductase catalytic N-terminal" evidence="2">
    <location>
        <begin position="2"/>
        <end position="94"/>
    </location>
</feature>
<dbReference type="Gene3D" id="3.40.50.720">
    <property type="entry name" value="NAD(P)-binding Rossmann-like Domain"/>
    <property type="match status" value="1"/>
</dbReference>
<name>A0ABY5QY68_9HYPH</name>
<dbReference type="SUPFAM" id="SSF51735">
    <property type="entry name" value="NAD(P)-binding Rossmann-fold domains"/>
    <property type="match status" value="1"/>
</dbReference>
<dbReference type="Proteomes" id="UP001058098">
    <property type="component" value="Chromosome"/>
</dbReference>
<dbReference type="NCBIfam" id="NF005063">
    <property type="entry name" value="PRK06476.1"/>
    <property type="match status" value="1"/>
</dbReference>
<dbReference type="InterPro" id="IPR036291">
    <property type="entry name" value="NAD(P)-bd_dom_sf"/>
</dbReference>
<gene>
    <name evidence="3" type="ORF">IHQ72_02900</name>
</gene>
<dbReference type="Pfam" id="PF03807">
    <property type="entry name" value="F420_oxidored"/>
    <property type="match status" value="1"/>
</dbReference>
<protein>
    <submittedName>
        <fullName evidence="3">NAD(P)-binding domain-containing protein</fullName>
    </submittedName>
</protein>
<organism evidence="3 4">
    <name type="scientific">Mesorhizobium onobrychidis</name>
    <dbReference type="NCBI Taxonomy" id="2775404"/>
    <lineage>
        <taxon>Bacteria</taxon>
        <taxon>Pseudomonadati</taxon>
        <taxon>Pseudomonadota</taxon>
        <taxon>Alphaproteobacteria</taxon>
        <taxon>Hyphomicrobiales</taxon>
        <taxon>Phyllobacteriaceae</taxon>
        <taxon>Mesorhizobium</taxon>
    </lineage>
</organism>
<evidence type="ECO:0000256" key="1">
    <source>
        <dbReference type="ARBA" id="ARBA00005525"/>
    </source>
</evidence>
<proteinExistence type="inferred from homology"/>
<dbReference type="PIRSF" id="PIRSF000193">
    <property type="entry name" value="Pyrrol-5-carb_rd"/>
    <property type="match status" value="1"/>
</dbReference>
<accession>A0ABY5QY68</accession>
<evidence type="ECO:0000313" key="3">
    <source>
        <dbReference type="EMBL" id="UVC16150.1"/>
    </source>
</evidence>
<dbReference type="RefSeq" id="WP_258121069.1">
    <property type="nucleotide sequence ID" value="NZ_CP062229.1"/>
</dbReference>
<sequence length="265" mass="28707">MKLGFIGTGALTSAIVTGLKSAADNSVPVVLSPRNEEIAAGLALRYPDVRVAPDNQAVLDSCDTIMLAVRPQIAHEVLAELRFRRDHHVVSLIATLSREEIATLIAPVEQVTKALPMPMIAHRQGATIICPPDRRMSAFFGRLGKVIEVEDPSEFDALSVVTATFASYFKYLDTIRGWLTEHGVADARAHDYIVTIFKALANAPETAPDTGFMDLAQHYATRGGLNEQILRELTARNVFDAFAESLDGVHRRIAAGAAPRIGPPS</sequence>
<evidence type="ECO:0000313" key="4">
    <source>
        <dbReference type="Proteomes" id="UP001058098"/>
    </source>
</evidence>
<dbReference type="InterPro" id="IPR028939">
    <property type="entry name" value="P5C_Rdtase_cat_N"/>
</dbReference>
<dbReference type="EMBL" id="CP062229">
    <property type="protein sequence ID" value="UVC16150.1"/>
    <property type="molecule type" value="Genomic_DNA"/>
</dbReference>
<dbReference type="InterPro" id="IPR000304">
    <property type="entry name" value="Pyrroline-COOH_reductase"/>
</dbReference>